<proteinExistence type="predicted"/>
<dbReference type="AlphaFoldDB" id="A0A6A6Y1X8"/>
<sequence length="72" mass="7729">MSAFLLFPSFSLHPPPSALSVRGKVRTLEPGSSIAMPLSCLLPRSVKNVAAVRFKPAGICSFRVRSGRICKS</sequence>
<protein>
    <submittedName>
        <fullName evidence="1 3">Uncharacterized protein</fullName>
    </submittedName>
</protein>
<gene>
    <name evidence="1 3" type="ORF">BDZ99DRAFT_199733</name>
</gene>
<reference evidence="3" key="2">
    <citation type="submission" date="2020-04" db="EMBL/GenBank/DDBJ databases">
        <authorList>
            <consortium name="NCBI Genome Project"/>
        </authorList>
    </citation>
    <scope>NUCLEOTIDE SEQUENCE</scope>
    <source>
        <strain evidence="3">CBS 304.34</strain>
    </source>
</reference>
<accession>A0A6A6Y1X8</accession>
<evidence type="ECO:0000313" key="2">
    <source>
        <dbReference type="Proteomes" id="UP000504636"/>
    </source>
</evidence>
<dbReference type="EMBL" id="MU003721">
    <property type="protein sequence ID" value="KAF2802782.1"/>
    <property type="molecule type" value="Genomic_DNA"/>
</dbReference>
<organism evidence="1">
    <name type="scientific">Mytilinidion resinicola</name>
    <dbReference type="NCBI Taxonomy" id="574789"/>
    <lineage>
        <taxon>Eukaryota</taxon>
        <taxon>Fungi</taxon>
        <taxon>Dikarya</taxon>
        <taxon>Ascomycota</taxon>
        <taxon>Pezizomycotina</taxon>
        <taxon>Dothideomycetes</taxon>
        <taxon>Pleosporomycetidae</taxon>
        <taxon>Mytilinidiales</taxon>
        <taxon>Mytilinidiaceae</taxon>
        <taxon>Mytilinidion</taxon>
    </lineage>
</organism>
<name>A0A6A6Y1X8_9PEZI</name>
<evidence type="ECO:0000313" key="1">
    <source>
        <dbReference type="EMBL" id="KAF2802782.1"/>
    </source>
</evidence>
<reference evidence="1 3" key="1">
    <citation type="journal article" date="2020" name="Stud. Mycol.">
        <title>101 Dothideomycetes genomes: a test case for predicting lifestyles and emergence of pathogens.</title>
        <authorList>
            <person name="Haridas S."/>
            <person name="Albert R."/>
            <person name="Binder M."/>
            <person name="Bloem J."/>
            <person name="Labutti K."/>
            <person name="Salamov A."/>
            <person name="Andreopoulos B."/>
            <person name="Baker S."/>
            <person name="Barry K."/>
            <person name="Bills G."/>
            <person name="Bluhm B."/>
            <person name="Cannon C."/>
            <person name="Castanera R."/>
            <person name="Culley D."/>
            <person name="Daum C."/>
            <person name="Ezra D."/>
            <person name="Gonzalez J."/>
            <person name="Henrissat B."/>
            <person name="Kuo A."/>
            <person name="Liang C."/>
            <person name="Lipzen A."/>
            <person name="Lutzoni F."/>
            <person name="Magnuson J."/>
            <person name="Mondo S."/>
            <person name="Nolan M."/>
            <person name="Ohm R."/>
            <person name="Pangilinan J."/>
            <person name="Park H.-J."/>
            <person name="Ramirez L."/>
            <person name="Alfaro M."/>
            <person name="Sun H."/>
            <person name="Tritt A."/>
            <person name="Yoshinaga Y."/>
            <person name="Zwiers L.-H."/>
            <person name="Turgeon B."/>
            <person name="Goodwin S."/>
            <person name="Spatafora J."/>
            <person name="Crous P."/>
            <person name="Grigoriev I."/>
        </authorList>
    </citation>
    <scope>NUCLEOTIDE SEQUENCE</scope>
    <source>
        <strain evidence="1 3">CBS 304.34</strain>
    </source>
</reference>
<dbReference type="RefSeq" id="XP_033569746.1">
    <property type="nucleotide sequence ID" value="XM_033713233.1"/>
</dbReference>
<keyword evidence="2" id="KW-1185">Reference proteome</keyword>
<dbReference type="Proteomes" id="UP000504636">
    <property type="component" value="Unplaced"/>
</dbReference>
<reference evidence="3" key="3">
    <citation type="submission" date="2025-04" db="UniProtKB">
        <authorList>
            <consortium name="RefSeq"/>
        </authorList>
    </citation>
    <scope>IDENTIFICATION</scope>
    <source>
        <strain evidence="3">CBS 304.34</strain>
    </source>
</reference>
<dbReference type="GeneID" id="54454126"/>
<evidence type="ECO:0000313" key="3">
    <source>
        <dbReference type="RefSeq" id="XP_033569746.1"/>
    </source>
</evidence>